<gene>
    <name evidence="1" type="ORF">T1815_27521</name>
</gene>
<keyword evidence="2" id="KW-1185">Reference proteome</keyword>
<dbReference type="Proteomes" id="UP000049472">
    <property type="component" value="Unassembled WGS sequence"/>
</dbReference>
<accession>A0A0M6WVA7</accession>
<organism evidence="1 2">
    <name type="scientific">Agathobacter rectalis</name>
    <dbReference type="NCBI Taxonomy" id="39491"/>
    <lineage>
        <taxon>Bacteria</taxon>
        <taxon>Bacillati</taxon>
        <taxon>Bacillota</taxon>
        <taxon>Clostridia</taxon>
        <taxon>Lachnospirales</taxon>
        <taxon>Lachnospiraceae</taxon>
        <taxon>Agathobacter</taxon>
    </lineage>
</organism>
<name>A0A0M6WVA7_9FIRM</name>
<evidence type="ECO:0000313" key="1">
    <source>
        <dbReference type="EMBL" id="CRL41682.1"/>
    </source>
</evidence>
<protein>
    <submittedName>
        <fullName evidence="1">Uncharacterized protein</fullName>
    </submittedName>
</protein>
<evidence type="ECO:0000313" key="2">
    <source>
        <dbReference type="Proteomes" id="UP000049472"/>
    </source>
</evidence>
<dbReference type="AlphaFoldDB" id="A0A0M6WVA7"/>
<dbReference type="RefSeq" id="WP_306778379.1">
    <property type="nucleotide sequence ID" value="NZ_CVRQ01000045.1"/>
</dbReference>
<reference evidence="2" key="1">
    <citation type="submission" date="2015-05" db="EMBL/GenBank/DDBJ databases">
        <authorList>
            <consortium name="Pathogen Informatics"/>
        </authorList>
    </citation>
    <scope>NUCLEOTIDE SEQUENCE [LARGE SCALE GENOMIC DNA]</scope>
    <source>
        <strain evidence="2">T1-815</strain>
    </source>
</reference>
<dbReference type="EMBL" id="CVRQ01000045">
    <property type="protein sequence ID" value="CRL41682.1"/>
    <property type="molecule type" value="Genomic_DNA"/>
</dbReference>
<proteinExistence type="predicted"/>
<sequence>MGKRRKRRIYTCSDKILCGLGRMYAGGGELTEKIPQPDDFD</sequence>